<accession>A0A9P6B215</accession>
<evidence type="ECO:0008006" key="3">
    <source>
        <dbReference type="Google" id="ProtNLM"/>
    </source>
</evidence>
<proteinExistence type="predicted"/>
<sequence length="67" mass="7747">FVCSKQFSILLVLSIDGYLSYDIFEIQLWGKHLRNSLDQLPLMCPYPWPQSLLLLNNCSIHHGLSVK</sequence>
<feature type="non-terminal residue" evidence="1">
    <location>
        <position position="1"/>
    </location>
</feature>
<dbReference type="EMBL" id="MU128941">
    <property type="protein sequence ID" value="KAF9516258.1"/>
    <property type="molecule type" value="Genomic_DNA"/>
</dbReference>
<dbReference type="Proteomes" id="UP000886523">
    <property type="component" value="Unassembled WGS sequence"/>
</dbReference>
<name>A0A9P6B215_9AGAM</name>
<keyword evidence="2" id="KW-1185">Reference proteome</keyword>
<gene>
    <name evidence="1" type="ORF">BS47DRAFT_1244164</name>
</gene>
<protein>
    <recommendedName>
        <fullName evidence="3">Tc1-like transposase DDE domain-containing protein</fullName>
    </recommendedName>
</protein>
<evidence type="ECO:0000313" key="2">
    <source>
        <dbReference type="Proteomes" id="UP000886523"/>
    </source>
</evidence>
<dbReference type="AlphaFoldDB" id="A0A9P6B215"/>
<dbReference type="OrthoDB" id="2142724at2759"/>
<reference evidence="1" key="1">
    <citation type="journal article" date="2020" name="Nat. Commun.">
        <title>Large-scale genome sequencing of mycorrhizal fungi provides insights into the early evolution of symbiotic traits.</title>
        <authorList>
            <person name="Miyauchi S."/>
            <person name="Kiss E."/>
            <person name="Kuo A."/>
            <person name="Drula E."/>
            <person name="Kohler A."/>
            <person name="Sanchez-Garcia M."/>
            <person name="Morin E."/>
            <person name="Andreopoulos B."/>
            <person name="Barry K.W."/>
            <person name="Bonito G."/>
            <person name="Buee M."/>
            <person name="Carver A."/>
            <person name="Chen C."/>
            <person name="Cichocki N."/>
            <person name="Clum A."/>
            <person name="Culley D."/>
            <person name="Crous P.W."/>
            <person name="Fauchery L."/>
            <person name="Girlanda M."/>
            <person name="Hayes R.D."/>
            <person name="Keri Z."/>
            <person name="LaButti K."/>
            <person name="Lipzen A."/>
            <person name="Lombard V."/>
            <person name="Magnuson J."/>
            <person name="Maillard F."/>
            <person name="Murat C."/>
            <person name="Nolan M."/>
            <person name="Ohm R.A."/>
            <person name="Pangilinan J."/>
            <person name="Pereira M.F."/>
            <person name="Perotto S."/>
            <person name="Peter M."/>
            <person name="Pfister S."/>
            <person name="Riley R."/>
            <person name="Sitrit Y."/>
            <person name="Stielow J.B."/>
            <person name="Szollosi G."/>
            <person name="Zifcakova L."/>
            <person name="Stursova M."/>
            <person name="Spatafora J.W."/>
            <person name="Tedersoo L."/>
            <person name="Vaario L.M."/>
            <person name="Yamada A."/>
            <person name="Yan M."/>
            <person name="Wang P."/>
            <person name="Xu J."/>
            <person name="Bruns T."/>
            <person name="Baldrian P."/>
            <person name="Vilgalys R."/>
            <person name="Dunand C."/>
            <person name="Henrissat B."/>
            <person name="Grigoriev I.V."/>
            <person name="Hibbett D."/>
            <person name="Nagy L.G."/>
            <person name="Martin F.M."/>
        </authorList>
    </citation>
    <scope>NUCLEOTIDE SEQUENCE</scope>
    <source>
        <strain evidence="1">UP504</strain>
    </source>
</reference>
<feature type="non-terminal residue" evidence="1">
    <location>
        <position position="67"/>
    </location>
</feature>
<comment type="caution">
    <text evidence="1">The sequence shown here is derived from an EMBL/GenBank/DDBJ whole genome shotgun (WGS) entry which is preliminary data.</text>
</comment>
<evidence type="ECO:0000313" key="1">
    <source>
        <dbReference type="EMBL" id="KAF9516258.1"/>
    </source>
</evidence>
<organism evidence="1 2">
    <name type="scientific">Hydnum rufescens UP504</name>
    <dbReference type="NCBI Taxonomy" id="1448309"/>
    <lineage>
        <taxon>Eukaryota</taxon>
        <taxon>Fungi</taxon>
        <taxon>Dikarya</taxon>
        <taxon>Basidiomycota</taxon>
        <taxon>Agaricomycotina</taxon>
        <taxon>Agaricomycetes</taxon>
        <taxon>Cantharellales</taxon>
        <taxon>Hydnaceae</taxon>
        <taxon>Hydnum</taxon>
    </lineage>
</organism>